<comment type="caution">
    <text evidence="1">The sequence shown here is derived from an EMBL/GenBank/DDBJ whole genome shotgun (WGS) entry which is preliminary data.</text>
</comment>
<organism evidence="1 2">
    <name type="scientific">Weissella muntiaci</name>
    <dbReference type="NCBI Taxonomy" id="2508881"/>
    <lineage>
        <taxon>Bacteria</taxon>
        <taxon>Bacillati</taxon>
        <taxon>Bacillota</taxon>
        <taxon>Bacilli</taxon>
        <taxon>Lactobacillales</taxon>
        <taxon>Lactobacillaceae</taxon>
        <taxon>Weissella</taxon>
    </lineage>
</organism>
<sequence>MVKQGSFASSSRIKKVRNLRQHNRKLPTKVISGQQMTEFMQVRYYLMQGNQQVDVTQQTMQRWLSIWLEQGEISTSWNFNQFNQATLGAIANQVPWQFYYLVDQNFASFRSFIKKELPAVPLQKRIQVVFEDDVWVDQLAQQLSLNWFLSSFADDPERLAKITEEQIMELARGLKKDETINWHNVRVVYSTIVFKDTQNLDAETEQWLAALQMIVIA</sequence>
<dbReference type="EMBL" id="SDGZ01000014">
    <property type="protein sequence ID" value="TYC49699.1"/>
    <property type="molecule type" value="Genomic_DNA"/>
</dbReference>
<reference evidence="1 2" key="1">
    <citation type="submission" date="2019-01" db="EMBL/GenBank/DDBJ databases">
        <title>Weissella sp. nov., a novel lactic acid bacterium isolated from animal feces.</title>
        <authorList>
            <person name="Wang L.-T."/>
        </authorList>
    </citation>
    <scope>NUCLEOTIDE SEQUENCE [LARGE SCALE GENOMIC DNA]</scope>
    <source>
        <strain evidence="1 2">8H-2</strain>
    </source>
</reference>
<gene>
    <name evidence="1" type="ORF">ESZ50_06085</name>
</gene>
<protein>
    <submittedName>
        <fullName evidence="1">Uncharacterized protein</fullName>
    </submittedName>
</protein>
<accession>A0A6C2C7Y1</accession>
<dbReference type="AlphaFoldDB" id="A0A6C2C7Y1"/>
<proteinExistence type="predicted"/>
<keyword evidence="2" id="KW-1185">Reference proteome</keyword>
<dbReference type="RefSeq" id="WP_148622691.1">
    <property type="nucleotide sequence ID" value="NZ_SDGZ01000014.1"/>
</dbReference>
<name>A0A6C2C7Y1_9LACO</name>
<evidence type="ECO:0000313" key="1">
    <source>
        <dbReference type="EMBL" id="TYC49699.1"/>
    </source>
</evidence>
<dbReference type="OrthoDB" id="2149263at2"/>
<dbReference type="Proteomes" id="UP000371977">
    <property type="component" value="Unassembled WGS sequence"/>
</dbReference>
<evidence type="ECO:0000313" key="2">
    <source>
        <dbReference type="Proteomes" id="UP000371977"/>
    </source>
</evidence>